<dbReference type="InterPro" id="IPR037521">
    <property type="entry name" value="FLCN/SMCR8_DENN"/>
</dbReference>
<evidence type="ECO:0000313" key="9">
    <source>
        <dbReference type="Proteomes" id="UP000694546"/>
    </source>
</evidence>
<evidence type="ECO:0000259" key="7">
    <source>
        <dbReference type="PROSITE" id="PS51834"/>
    </source>
</evidence>
<dbReference type="InterPro" id="IPR037520">
    <property type="entry name" value="Folliculin/SMCR8_longin"/>
</dbReference>
<keyword evidence="2" id="KW-0963">Cytoplasm</keyword>
<dbReference type="OMA" id="ENNTIML"/>
<organism evidence="8 9">
    <name type="scientific">Gadus morhua</name>
    <name type="common">Atlantic cod</name>
    <dbReference type="NCBI Taxonomy" id="8049"/>
    <lineage>
        <taxon>Eukaryota</taxon>
        <taxon>Metazoa</taxon>
        <taxon>Chordata</taxon>
        <taxon>Craniata</taxon>
        <taxon>Vertebrata</taxon>
        <taxon>Euteleostomi</taxon>
        <taxon>Actinopterygii</taxon>
        <taxon>Neopterygii</taxon>
        <taxon>Teleostei</taxon>
        <taxon>Neoteleostei</taxon>
        <taxon>Acanthomorphata</taxon>
        <taxon>Zeiogadaria</taxon>
        <taxon>Gadariae</taxon>
        <taxon>Gadiformes</taxon>
        <taxon>Gadoidei</taxon>
        <taxon>Gadidae</taxon>
        <taxon>Gadus</taxon>
    </lineage>
</organism>
<name>A0A8C5FD01_GADMO</name>
<dbReference type="GO" id="GO:0005737">
    <property type="term" value="C:cytoplasm"/>
    <property type="evidence" value="ECO:0007669"/>
    <property type="project" value="UniProtKB-SubCell"/>
</dbReference>
<dbReference type="PANTHER" id="PTHR31334:SF1">
    <property type="entry name" value="GUANINE NUCLEOTIDE EXCHANGE PROTEIN SMCR8"/>
    <property type="match status" value="1"/>
</dbReference>
<evidence type="ECO:0000256" key="2">
    <source>
        <dbReference type="ARBA" id="ARBA00022490"/>
    </source>
</evidence>
<dbReference type="GO" id="GO:0032045">
    <property type="term" value="C:guanyl-nucleotide exchange factor complex"/>
    <property type="evidence" value="ECO:0007669"/>
    <property type="project" value="TreeGrafter"/>
</dbReference>
<feature type="region of interest" description="Disordered" evidence="6">
    <location>
        <begin position="258"/>
        <end position="286"/>
    </location>
</feature>
<keyword evidence="9" id="KW-1185">Reference proteome</keyword>
<comment type="subcellular location">
    <subcellularLocation>
        <location evidence="1">Cytoplasm</location>
    </subcellularLocation>
</comment>
<dbReference type="AlphaFoldDB" id="A0A8C5FD01"/>
<feature type="compositionally biased region" description="Basic residues" evidence="6">
    <location>
        <begin position="276"/>
        <end position="286"/>
    </location>
</feature>
<feature type="compositionally biased region" description="Basic and acidic residues" evidence="6">
    <location>
        <begin position="439"/>
        <end position="448"/>
    </location>
</feature>
<keyword evidence="4" id="KW-0072">Autophagy</keyword>
<evidence type="ECO:0000256" key="3">
    <source>
        <dbReference type="ARBA" id="ARBA00022658"/>
    </source>
</evidence>
<reference evidence="8" key="1">
    <citation type="submission" date="2025-08" db="UniProtKB">
        <authorList>
            <consortium name="Ensembl"/>
        </authorList>
    </citation>
    <scope>IDENTIFICATION</scope>
</reference>
<feature type="region of interest" description="Disordered" evidence="6">
    <location>
        <begin position="412"/>
        <end position="525"/>
    </location>
</feature>
<protein>
    <recommendedName>
        <fullName evidence="7">UDENN FLCN/SMCR8-type domain-containing protein</fullName>
    </recommendedName>
</protein>
<comment type="similarity">
    <text evidence="5">Belongs to the SMCR8 family.</text>
</comment>
<dbReference type="PROSITE" id="PS51834">
    <property type="entry name" value="DENN_FLCN_SMCR8"/>
    <property type="match status" value="1"/>
</dbReference>
<dbReference type="GO" id="GO:0005085">
    <property type="term" value="F:guanyl-nucleotide exchange factor activity"/>
    <property type="evidence" value="ECO:0007669"/>
    <property type="project" value="UniProtKB-KW"/>
</dbReference>
<sequence>MIGSPDVVALTREDENGEANADPLALPDEFSVPLYPHANSNPWAKTSYAKFTKDFILISEFSEQVGPQPLLTIPDDPTVCGTFDLNYFSLRIMSVDYQASFVGHPPGSGYPRLSFVEDSRVVLGDSKEGAFAYVHHLTLYDLEARGFVRPFCMAYVSADERKIMMQFEELSQRFSQASECLKTGNRRAFAKELQRKLQDLEYTRLVLRKEEGLQREAAPPGIYSSQVVEKANELANVEKSIYEHRDLLRQISSYPGRDAGLRGPAGEVRHAGPRPAARRGPGRRAWGRRASYTPQLIKAKSPKCFDKRLKTLSELSESRFHAATLDLLRGTERLFSGDLCYQYSRRLDRALRRKQQATNFLFEEDPGEDVGGDGVTARPACALSHAGDGPWPPRPPPIVLCPLALELDALRPPGPLDPAAGGGPLRPGRSRPESSPSDRTPETSEDTKCSFSSERSAEGPGRPPDRDRSPASARSDPADPDLLFDPDLTPERQSTSEGTETTGGEDEAENGGDRTPASPQGAPALQTDLEAALGQMDAACCMAQDAFLYEGSLGDAASDAGLDGPPATVVSQEPQASPALQGAYAVGPPQAEPPAVGLGGGAADDGSDRTVSASAGSDRAGSPPCYGGGVTLRQRKRAGQGALRFVRQYPFALQALWCLLSGRTLVVLGSDEARVRRMVSALALFVPGPGPRGERVQAWLSCTPSLADLHRWKLIGLQRLASPLGSSGLHSLTRYSRYLSVLDADQKTLRCPPYRGTLLANMADHRTSLRRGSTYFLHVQSALGGLASKAFLLAFTHHLHLPVGPGEGPEAVEARRRGFLQEQLGLGPQDGQVLLYLSGLVTQHYLGPPPDAAPPAFSFGYTASLLYKI</sequence>
<dbReference type="Proteomes" id="UP000694546">
    <property type="component" value="Chromosome 2"/>
</dbReference>
<dbReference type="GeneTree" id="ENSGT00390000010052"/>
<dbReference type="Ensembl" id="ENSGMOT00000055691.1">
    <property type="protein sequence ID" value="ENSGMOP00000027595.1"/>
    <property type="gene ID" value="ENSGMOG00000002274.2"/>
</dbReference>
<proteinExistence type="inferred from homology"/>
<keyword evidence="3" id="KW-0344">Guanine-nucleotide releasing factor</keyword>
<reference evidence="8" key="2">
    <citation type="submission" date="2025-09" db="UniProtKB">
        <authorList>
            <consortium name="Ensembl"/>
        </authorList>
    </citation>
    <scope>IDENTIFICATION</scope>
</reference>
<dbReference type="GO" id="GO:0005096">
    <property type="term" value="F:GTPase activator activity"/>
    <property type="evidence" value="ECO:0007669"/>
    <property type="project" value="InterPro"/>
</dbReference>
<evidence type="ECO:0000256" key="5">
    <source>
        <dbReference type="ARBA" id="ARBA00038137"/>
    </source>
</evidence>
<dbReference type="Pfam" id="PF11704">
    <property type="entry name" value="Folliculin"/>
    <property type="match status" value="1"/>
</dbReference>
<evidence type="ECO:0000313" key="8">
    <source>
        <dbReference type="Ensembl" id="ENSGMOP00000027595.1"/>
    </source>
</evidence>
<dbReference type="PANTHER" id="PTHR31334">
    <property type="entry name" value="SMITH-MAGENIS SYNDROME REGION GENE 8 PROTEIN"/>
    <property type="match status" value="1"/>
</dbReference>
<evidence type="ECO:0000256" key="1">
    <source>
        <dbReference type="ARBA" id="ARBA00004496"/>
    </source>
</evidence>
<feature type="domain" description="UDENN FLCN/SMCR8-type" evidence="7">
    <location>
        <begin position="46"/>
        <end position="842"/>
    </location>
</feature>
<accession>A0A8C5FD01</accession>
<evidence type="ECO:0000256" key="4">
    <source>
        <dbReference type="ARBA" id="ARBA00023006"/>
    </source>
</evidence>
<feature type="region of interest" description="Disordered" evidence="6">
    <location>
        <begin position="588"/>
        <end position="627"/>
    </location>
</feature>
<dbReference type="GO" id="GO:0006914">
    <property type="term" value="P:autophagy"/>
    <property type="evidence" value="ECO:0007669"/>
    <property type="project" value="UniProtKB-KW"/>
</dbReference>
<evidence type="ECO:0000256" key="6">
    <source>
        <dbReference type="SAM" id="MobiDB-lite"/>
    </source>
</evidence>